<dbReference type="Proteomes" id="UP000502260">
    <property type="component" value="Chromosome"/>
</dbReference>
<gene>
    <name evidence="1" type="ORF">SKTS_02740</name>
</gene>
<dbReference type="AlphaFoldDB" id="A0A6F8V6R9"/>
<dbReference type="EMBL" id="AP022853">
    <property type="protein sequence ID" value="BCB25388.1"/>
    <property type="molecule type" value="Genomic_DNA"/>
</dbReference>
<proteinExistence type="predicted"/>
<keyword evidence="2" id="KW-1185">Reference proteome</keyword>
<accession>A0A6F8V6R9</accession>
<evidence type="ECO:0008006" key="3">
    <source>
        <dbReference type="Google" id="ProtNLM"/>
    </source>
</evidence>
<evidence type="ECO:0000313" key="2">
    <source>
        <dbReference type="Proteomes" id="UP000502260"/>
    </source>
</evidence>
<dbReference type="Pfam" id="PF06347">
    <property type="entry name" value="SH3_4"/>
    <property type="match status" value="1"/>
</dbReference>
<protein>
    <recommendedName>
        <fullName evidence="3">SH3b domain-containing protein</fullName>
    </recommendedName>
</protein>
<name>A0A6F8V6R9_9PROT</name>
<dbReference type="Gene3D" id="2.30.30.40">
    <property type="entry name" value="SH3 Domains"/>
    <property type="match status" value="1"/>
</dbReference>
<evidence type="ECO:0000313" key="1">
    <source>
        <dbReference type="EMBL" id="BCB25388.1"/>
    </source>
</evidence>
<reference evidence="2" key="1">
    <citation type="submission" date="2020-03" db="EMBL/GenBank/DDBJ databases">
        <title>Complete genome sequence of sulfur-oxidizing bacterium skT11.</title>
        <authorList>
            <person name="Kanda M."/>
            <person name="Kojima H."/>
            <person name="Fukui M."/>
        </authorList>
    </citation>
    <scope>NUCLEOTIDE SEQUENCE [LARGE SCALE GENOMIC DNA]</scope>
    <source>
        <strain evidence="2">skT11</strain>
    </source>
</reference>
<dbReference type="InterPro" id="IPR010466">
    <property type="entry name" value="DUF1058"/>
</dbReference>
<dbReference type="KEGG" id="slac:SKTS_02740"/>
<organism evidence="1 2">
    <name type="scientific">Sulfurimicrobium lacus</name>
    <dbReference type="NCBI Taxonomy" id="2715678"/>
    <lineage>
        <taxon>Bacteria</taxon>
        <taxon>Pseudomonadati</taxon>
        <taxon>Pseudomonadota</taxon>
        <taxon>Betaproteobacteria</taxon>
        <taxon>Nitrosomonadales</taxon>
        <taxon>Sulfuricellaceae</taxon>
        <taxon>Sulfurimicrobium</taxon>
    </lineage>
</organism>
<dbReference type="RefSeq" id="WP_244617410.1">
    <property type="nucleotide sequence ID" value="NZ_AP022853.1"/>
</dbReference>
<sequence>MSAWRAILLLAALFPLASWALEYRSIAADRTVMYDAPSLHGKKLYLASRFYPVEVIVDLESFAKVRDVAGDLAWVEKKNLSAKHTVLVNVPLADVRKTPDANAALAFQAERSVVLEVIENAAGGWIKVRHADGAVGYVRVSQVWGS</sequence>